<feature type="compositionally biased region" description="Basic and acidic residues" evidence="1">
    <location>
        <begin position="78"/>
        <end position="88"/>
    </location>
</feature>
<feature type="compositionally biased region" description="Polar residues" evidence="1">
    <location>
        <begin position="1158"/>
        <end position="1177"/>
    </location>
</feature>
<dbReference type="EMBL" id="MU555182">
    <property type="protein sequence ID" value="KAI5615299.1"/>
    <property type="molecule type" value="Genomic_DNA"/>
</dbReference>
<feature type="region of interest" description="Disordered" evidence="1">
    <location>
        <begin position="1764"/>
        <end position="1814"/>
    </location>
</feature>
<comment type="caution">
    <text evidence="2">The sequence shown here is derived from an EMBL/GenBank/DDBJ whole genome shotgun (WGS) entry which is preliminary data.</text>
</comment>
<feature type="region of interest" description="Disordered" evidence="1">
    <location>
        <begin position="895"/>
        <end position="935"/>
    </location>
</feature>
<reference evidence="2" key="1">
    <citation type="submission" date="2018-07" db="EMBL/GenBank/DDBJ databases">
        <title>Comparative genomics of catfishes provides insights into carnivory and benthic adaptation.</title>
        <authorList>
            <person name="Zhang Y."/>
            <person name="Wang D."/>
            <person name="Peng Z."/>
            <person name="Zheng S."/>
            <person name="Shao F."/>
            <person name="Tao W."/>
        </authorList>
    </citation>
    <scope>NUCLEOTIDE SEQUENCE</scope>
    <source>
        <strain evidence="2">Chongqing</strain>
    </source>
</reference>
<organism evidence="2 3">
    <name type="scientific">Silurus asotus</name>
    <name type="common">Amur catfish</name>
    <name type="synonym">Parasilurus asotus</name>
    <dbReference type="NCBI Taxonomy" id="30991"/>
    <lineage>
        <taxon>Eukaryota</taxon>
        <taxon>Metazoa</taxon>
        <taxon>Chordata</taxon>
        <taxon>Craniata</taxon>
        <taxon>Vertebrata</taxon>
        <taxon>Euteleostomi</taxon>
        <taxon>Actinopterygii</taxon>
        <taxon>Neopterygii</taxon>
        <taxon>Teleostei</taxon>
        <taxon>Ostariophysi</taxon>
        <taxon>Siluriformes</taxon>
        <taxon>Siluridae</taxon>
        <taxon>Silurus</taxon>
    </lineage>
</organism>
<accession>A0AAD5FH04</accession>
<feature type="compositionally biased region" description="Polar residues" evidence="1">
    <location>
        <begin position="983"/>
        <end position="996"/>
    </location>
</feature>
<feature type="compositionally biased region" description="Basic residues" evidence="1">
    <location>
        <begin position="1022"/>
        <end position="1034"/>
    </location>
</feature>
<feature type="compositionally biased region" description="Gly residues" evidence="1">
    <location>
        <begin position="93"/>
        <end position="109"/>
    </location>
</feature>
<feature type="compositionally biased region" description="Pro residues" evidence="1">
    <location>
        <begin position="1182"/>
        <end position="1213"/>
    </location>
</feature>
<feature type="compositionally biased region" description="Polar residues" evidence="1">
    <location>
        <begin position="383"/>
        <end position="399"/>
    </location>
</feature>
<proteinExistence type="predicted"/>
<feature type="region of interest" description="Disordered" evidence="1">
    <location>
        <begin position="256"/>
        <end position="404"/>
    </location>
</feature>
<name>A0AAD5FH04_SILAS</name>
<feature type="compositionally biased region" description="Basic and acidic residues" evidence="1">
    <location>
        <begin position="954"/>
        <end position="968"/>
    </location>
</feature>
<feature type="region of interest" description="Disordered" evidence="1">
    <location>
        <begin position="1972"/>
        <end position="1999"/>
    </location>
</feature>
<sequence length="2047" mass="227244">MMHLKHFPVTKKTIDISSGAAYFMYTTAHCGTAWQLGALLRATTQEDIMYSVEDLLISHGYKLPRSGPASASAPYENRNTDCRRDNVENRPAGSGGALNGFGTAEGGGDIRTETGTGAYRPSQPVKTYPENNNNISEGPERIQRRLEVPVGFLGDLQPLGDSLATDSGFYDAPSLTFSEHPDERDIAYWRRRGQDFSALLDFADPRELRVSGGPWRGPVLAPEELRTERPLARWEEVQWMREPIDSGPETLRVTGERKCQSLGTEEWRPAVGLGRQLSDGEAERWSQEQQHRLRPTEGSVPATVRMKSQSLPRVLSPEDPQYGEHPPAGASSQAPTQRNSSVPYSRYHNEWPLGERWSGQSQGPTALVPKPRFSRPIKPPSYETHQQNRGSWETLSSEPVSKPRDRSICYSQSFEPLRDRSGCYSQSAEPLRDRSLCFSQSAEPLRDRMVSHSQSAEPLRFVSHSQSADLLRDRFLSHSHSADLLRDRSLCYSSELLRDRSMCYSQSAELLRPEAYRADLFYQELTGMEPPGYIPPPSYRRFLPPRSGQIYRADSALVRWKREPVSAEMGEWFSRTAGMSWSERQEDRSMAVVPRRPVHPGPGVPNRPFHYVAFEDPRVRHISGGPSGNSLTDADKIRHVNKELPCTAAVGQSTHDSAFLPSQGPSTDTHKPLNEQENANRWNRGLNKGSESVAPDQSFSKYSTPFQTRPSQPVIKVERSVDQQVKLDRIADQGQVKVERTEQVKVDRPAEQVKVDKITEQVKSDKVADQVKIIEVKPERFTDKQLETDRMTDQTKMDKNPDQGKTERYCEKQSKLHKLAERISEKPIKIERILDKSSKSERVPDKQVKVEKIPEKIKGDKLLEKQSKSEKFTDKLIKLEKQAKADITVEQLKAEKVTDKQTKADKSIEKGSSESISTAKTEVTHEPEKKSVKKKLSETIFCLVSVPLSQSSGKLRDQNNNEEKEPESPRIPPPPPPSSSSENSNTIGSLPNQSLKSTSTTSTDLELQALTLGSASSSIITRRAHRRRNSRTKIIKPNPHDELRRYSGAWPGDQYRDQETQTSPELAKSAQHPGPDKMEAQPLPAVPEAEVSAENGSGVPGTSGPTGGTGATGNPGPSSTTGGTGNPGPTGTSGAAAAPAASDHSTPFGYPMKGQKSLKPSSNSAFSRTGTFKSTGSHRPPLHPPPHPPPPPPTQPPSQPPPPPPTQPPPKSPPLDQDEDLKSIAGPNPEAFGQFLLKPVCRRSWDAIEELESINKELQEQAGKRPSVDQCIEDLNEAYKDILELTTASNSISSCSSIQIPDRIKARLSSDPLGMAATSLRSSLVPGSDPEYREVKSAFSRPSTGKSVSFSKQLREEISAAPPPETGFRDYKTVMAQITQRKACRSVKLETLIKDECLALLTSSTSSMPAEMPWGDRQPMQDASTLTSPPDYEHICQTLQMARDSGAISRGASVKSKPGSAMSIDNQLIVAMPSGSATDLEQPCCSLALENENNLRQEPISLLSDERTSGFRRVTNQSTKLLGNRSVLCGITGDKPTGDKAGLEVNPEVPADWQMQLSLAEKHIATLITGEGSKPGSVEALEEMNDIKRNDSNPASMLEVQTTETLKGDNIEMIERFDTQVEKQETELGHAAESHLNVEIRTDGDINRKEEEEAKLERENFQQENFMTKGTELQTQEEEQIHEPNMEPSVILRPNKATIWTHSGLDPVLLPEFPPDHLPLSVLSYPNRRLSLELDLDRSSWEGAIWSLGGGWARERRSLDAERQDLSEDRWGLESDRQQSSGEKRGLGGWRGCGIDRQGSEDSDWDLDSENHNIRDKGGVADVKQWEPNQGQDQSEDQSSYVSNKDLMVDKQILVDEQIQGTEGSPRVKEVQGSGKRGRVLSQRIEALHDCFIPPPGHGSEERLARMREVDTVSRMRRLSLRSTDSWDGLYGVAFVSSAEELVRDDRQSLPLSQELPITAEKEDIEVRKPCSDINEPCETQDDDPISAESEEPSQLPLGVAKANNPSSYYSVLYICLFQTNYLHVFVLLHCSSNKLISNPVHRHHSY</sequence>
<dbReference type="GO" id="GO:0032587">
    <property type="term" value="C:ruffle membrane"/>
    <property type="evidence" value="ECO:0007669"/>
    <property type="project" value="TreeGrafter"/>
</dbReference>
<dbReference type="Proteomes" id="UP001205998">
    <property type="component" value="Unassembled WGS sequence"/>
</dbReference>
<dbReference type="InterPro" id="IPR028221">
    <property type="entry name" value="JCAD"/>
</dbReference>
<dbReference type="PANTHER" id="PTHR34757">
    <property type="entry name" value="JUNCTIONAL PROTEIN ASSOCIATED WITH CORONARY ARTERY DISEASE"/>
    <property type="match status" value="1"/>
</dbReference>
<dbReference type="Pfam" id="PF15351">
    <property type="entry name" value="JCAD"/>
    <property type="match status" value="3"/>
</dbReference>
<feature type="compositionally biased region" description="Low complexity" evidence="1">
    <location>
        <begin position="1129"/>
        <end position="1142"/>
    </location>
</feature>
<feature type="region of interest" description="Disordered" evidence="1">
    <location>
        <begin position="652"/>
        <end position="711"/>
    </location>
</feature>
<feature type="compositionally biased region" description="Basic and acidic residues" evidence="1">
    <location>
        <begin position="895"/>
        <end position="912"/>
    </location>
</feature>
<feature type="region of interest" description="Disordered" evidence="1">
    <location>
        <begin position="951"/>
        <end position="1230"/>
    </location>
</feature>
<feature type="compositionally biased region" description="Polar residues" evidence="1">
    <location>
        <begin position="330"/>
        <end position="343"/>
    </location>
</feature>
<feature type="compositionally biased region" description="Basic and acidic residues" evidence="1">
    <location>
        <begin position="281"/>
        <end position="295"/>
    </location>
</feature>
<evidence type="ECO:0000313" key="2">
    <source>
        <dbReference type="EMBL" id="KAI5615299.1"/>
    </source>
</evidence>
<feature type="compositionally biased region" description="Pro residues" evidence="1">
    <location>
        <begin position="969"/>
        <end position="978"/>
    </location>
</feature>
<feature type="compositionally biased region" description="Gly residues" evidence="1">
    <location>
        <begin position="1098"/>
        <end position="1113"/>
    </location>
</feature>
<evidence type="ECO:0008006" key="4">
    <source>
        <dbReference type="Google" id="ProtNLM"/>
    </source>
</evidence>
<evidence type="ECO:0000256" key="1">
    <source>
        <dbReference type="SAM" id="MobiDB-lite"/>
    </source>
</evidence>
<feature type="compositionally biased region" description="Basic and acidic residues" evidence="1">
    <location>
        <begin position="1764"/>
        <end position="1786"/>
    </location>
</feature>
<feature type="region of interest" description="Disordered" evidence="1">
    <location>
        <begin position="66"/>
        <end position="137"/>
    </location>
</feature>
<dbReference type="GO" id="GO:1903589">
    <property type="term" value="P:positive regulation of blood vessel endothelial cell proliferation involved in sprouting angiogenesis"/>
    <property type="evidence" value="ECO:0007669"/>
    <property type="project" value="TreeGrafter"/>
</dbReference>
<gene>
    <name evidence="2" type="ORF">C0J50_10808</name>
</gene>
<dbReference type="GO" id="GO:0005912">
    <property type="term" value="C:adherens junction"/>
    <property type="evidence" value="ECO:0007669"/>
    <property type="project" value="TreeGrafter"/>
</dbReference>
<feature type="compositionally biased region" description="Polar residues" evidence="1">
    <location>
        <begin position="695"/>
        <end position="711"/>
    </location>
</feature>
<dbReference type="PANTHER" id="PTHR34757:SF1">
    <property type="entry name" value="JUNCTIONAL CADHERIN 5-ASSOCIATED PROTEIN"/>
    <property type="match status" value="1"/>
</dbReference>
<feature type="compositionally biased region" description="Acidic residues" evidence="1">
    <location>
        <begin position="1979"/>
        <end position="1992"/>
    </location>
</feature>
<evidence type="ECO:0000313" key="3">
    <source>
        <dbReference type="Proteomes" id="UP001205998"/>
    </source>
</evidence>
<protein>
    <recommendedName>
        <fullName evidence="4">Junctional protein associated with coronary artery disease</fullName>
    </recommendedName>
</protein>
<keyword evidence="3" id="KW-1185">Reference proteome</keyword>